<dbReference type="HOGENOM" id="CLU_3311079_0_0_4"/>
<dbReference type="EMBL" id="HG322949">
    <property type="protein sequence ID" value="CDG84222.1"/>
    <property type="molecule type" value="Genomic_DNA"/>
</dbReference>
<dbReference type="KEGG" id="jag:GJA_3607"/>
<sequence>MTVFQQGKPCRQSSWEVLHRTIKRTLVSGRQNDKRRANG</sequence>
<reference evidence="1 2" key="1">
    <citation type="journal article" date="2015" name="Genome Announc.">
        <title>Genome Sequence of Mushroom Soft-Rot Pathogen Janthinobacterium agaricidamnosum.</title>
        <authorList>
            <person name="Graupner K."/>
            <person name="Lackner G."/>
            <person name="Hertweck C."/>
        </authorList>
    </citation>
    <scope>NUCLEOTIDE SEQUENCE [LARGE SCALE GENOMIC DNA]</scope>
    <source>
        <strain evidence="2">NBRC 102515 / DSM 9628</strain>
    </source>
</reference>
<organism evidence="1 2">
    <name type="scientific">Janthinobacterium agaricidamnosum NBRC 102515 = DSM 9628</name>
    <dbReference type="NCBI Taxonomy" id="1349767"/>
    <lineage>
        <taxon>Bacteria</taxon>
        <taxon>Pseudomonadati</taxon>
        <taxon>Pseudomonadota</taxon>
        <taxon>Betaproteobacteria</taxon>
        <taxon>Burkholderiales</taxon>
        <taxon>Oxalobacteraceae</taxon>
        <taxon>Janthinobacterium</taxon>
    </lineage>
</organism>
<dbReference type="AlphaFoldDB" id="W0VAC6"/>
<proteinExistence type="predicted"/>
<accession>W0VAC6</accession>
<protein>
    <submittedName>
        <fullName evidence="1">Uncharacterized protein</fullName>
    </submittedName>
</protein>
<name>W0VAC6_9BURK</name>
<dbReference type="Proteomes" id="UP000027604">
    <property type="component" value="Chromosome I"/>
</dbReference>
<evidence type="ECO:0000313" key="1">
    <source>
        <dbReference type="EMBL" id="CDG84222.1"/>
    </source>
</evidence>
<keyword evidence="2" id="KW-1185">Reference proteome</keyword>
<evidence type="ECO:0000313" key="2">
    <source>
        <dbReference type="Proteomes" id="UP000027604"/>
    </source>
</evidence>
<dbReference type="STRING" id="1349767.GJA_3607"/>
<dbReference type="PATRIC" id="fig|1349767.4.peg.202"/>
<gene>
    <name evidence="1" type="ORF">GJA_3607</name>
</gene>